<dbReference type="AlphaFoldDB" id="A0A1G8DZF1"/>
<dbReference type="Proteomes" id="UP000826616">
    <property type="component" value="Chromosome"/>
</dbReference>
<proteinExistence type="predicted"/>
<sequence length="164" mass="19496">MRILTLMLVISLFLTSCTEVRDKEKEQKKNQIKEEVWLKGKGENWKIENCSARIFGNSIEFEGGKIQYIGSDLFKNEKNLKDFSLEFYLKDNTPLYRHKLIYTDVNILIKNEKIGLIKTDLPENKIYDTKKYFEEMYCLITWNQEGKEKIEKIKLNIVESEKNP</sequence>
<protein>
    <recommendedName>
        <fullName evidence="5">Lipoprotein</fullName>
    </recommendedName>
</protein>
<evidence type="ECO:0000313" key="3">
    <source>
        <dbReference type="Proteomes" id="UP000198956"/>
    </source>
</evidence>
<dbReference type="EMBL" id="CP080764">
    <property type="protein sequence ID" value="QYY43263.1"/>
    <property type="molecule type" value="Genomic_DNA"/>
</dbReference>
<dbReference type="PROSITE" id="PS51257">
    <property type="entry name" value="PROKAR_LIPOPROTEIN"/>
    <property type="match status" value="1"/>
</dbReference>
<dbReference type="GeneID" id="97140318"/>
<evidence type="ECO:0008006" key="5">
    <source>
        <dbReference type="Google" id="ProtNLM"/>
    </source>
</evidence>
<reference evidence="1 4" key="2">
    <citation type="submission" date="2021-08" db="EMBL/GenBank/DDBJ databases">
        <title>Complete genome sequence of the strain Aneurinibacillus thermoaerophilus CCM 8960.</title>
        <authorList>
            <person name="Musilova J."/>
            <person name="Kourilova X."/>
            <person name="Pernicova I."/>
            <person name="Bezdicek M."/>
            <person name="Lengerova M."/>
            <person name="Obruca S."/>
            <person name="Sedlar K."/>
        </authorList>
    </citation>
    <scope>NUCLEOTIDE SEQUENCE [LARGE SCALE GENOMIC DNA]</scope>
    <source>
        <strain evidence="1 4">CCM 8960</strain>
    </source>
</reference>
<reference evidence="2 3" key="1">
    <citation type="submission" date="2016-10" db="EMBL/GenBank/DDBJ databases">
        <authorList>
            <person name="de Groot N.N."/>
        </authorList>
    </citation>
    <scope>NUCLEOTIDE SEQUENCE [LARGE SCALE GENOMIC DNA]</scope>
    <source>
        <strain evidence="2 3">L 420-91</strain>
    </source>
</reference>
<evidence type="ECO:0000313" key="1">
    <source>
        <dbReference type="EMBL" id="QYY43263.1"/>
    </source>
</evidence>
<keyword evidence="4" id="KW-1185">Reference proteome</keyword>
<evidence type="ECO:0000313" key="4">
    <source>
        <dbReference type="Proteomes" id="UP000826616"/>
    </source>
</evidence>
<organism evidence="2 3">
    <name type="scientific">Aneurinibacillus thermoaerophilus</name>
    <dbReference type="NCBI Taxonomy" id="143495"/>
    <lineage>
        <taxon>Bacteria</taxon>
        <taxon>Bacillati</taxon>
        <taxon>Bacillota</taxon>
        <taxon>Bacilli</taxon>
        <taxon>Bacillales</taxon>
        <taxon>Paenibacillaceae</taxon>
        <taxon>Aneurinibacillus group</taxon>
        <taxon>Aneurinibacillus</taxon>
    </lineage>
</organism>
<gene>
    <name evidence="1" type="ORF">K3F53_02950</name>
    <name evidence="2" type="ORF">SAMN04489735_10383</name>
</gene>
<evidence type="ECO:0000313" key="2">
    <source>
        <dbReference type="EMBL" id="SDH63013.1"/>
    </source>
</evidence>
<dbReference type="Proteomes" id="UP000198956">
    <property type="component" value="Unassembled WGS sequence"/>
</dbReference>
<accession>A0A1G8DZF1</accession>
<dbReference type="EMBL" id="FNDE01000038">
    <property type="protein sequence ID" value="SDH63013.1"/>
    <property type="molecule type" value="Genomic_DNA"/>
</dbReference>
<name>A0A1G8DZF1_ANETH</name>
<dbReference type="RefSeq" id="WP_057899887.1">
    <property type="nucleotide sequence ID" value="NZ_CP080764.1"/>
</dbReference>